<evidence type="ECO:0000313" key="2">
    <source>
        <dbReference type="Proteomes" id="UP001055879"/>
    </source>
</evidence>
<protein>
    <submittedName>
        <fullName evidence="1">Uncharacterized protein</fullName>
    </submittedName>
</protein>
<dbReference type="Proteomes" id="UP001055879">
    <property type="component" value="Linkage Group LG09"/>
</dbReference>
<gene>
    <name evidence="1" type="ORF">L6452_26968</name>
</gene>
<name>A0ACB8ZW34_ARCLA</name>
<accession>A0ACB8ZW34</accession>
<evidence type="ECO:0000313" key="1">
    <source>
        <dbReference type="EMBL" id="KAI3701701.1"/>
    </source>
</evidence>
<reference evidence="2" key="1">
    <citation type="journal article" date="2022" name="Mol. Ecol. Resour.">
        <title>The genomes of chicory, endive, great burdock and yacon provide insights into Asteraceae palaeo-polyploidization history and plant inulin production.</title>
        <authorList>
            <person name="Fan W."/>
            <person name="Wang S."/>
            <person name="Wang H."/>
            <person name="Wang A."/>
            <person name="Jiang F."/>
            <person name="Liu H."/>
            <person name="Zhao H."/>
            <person name="Xu D."/>
            <person name="Zhang Y."/>
        </authorList>
    </citation>
    <scope>NUCLEOTIDE SEQUENCE [LARGE SCALE GENOMIC DNA]</scope>
    <source>
        <strain evidence="2">cv. Niubang</strain>
    </source>
</reference>
<sequence length="194" mass="21630">MIDSEKFKENKKETQSEKESHVTVSRPELSGDDKGVKGLQRKGDKIIFLASNIESSIPETQPDKGVTAVSKTSFEDGSHKRKEEGRASRDGPEKNFGGRPYYLHKIEERDGAIKNGPEFQYIIAKIDRINDGGPSRQNEGNVGSPKNGPDSFLKLDKIEKAEKGREGKLKKKILSAGEEIDCQTQKEKKIKVCK</sequence>
<organism evidence="1 2">
    <name type="scientific">Arctium lappa</name>
    <name type="common">Greater burdock</name>
    <name type="synonym">Lappa major</name>
    <dbReference type="NCBI Taxonomy" id="4217"/>
    <lineage>
        <taxon>Eukaryota</taxon>
        <taxon>Viridiplantae</taxon>
        <taxon>Streptophyta</taxon>
        <taxon>Embryophyta</taxon>
        <taxon>Tracheophyta</taxon>
        <taxon>Spermatophyta</taxon>
        <taxon>Magnoliopsida</taxon>
        <taxon>eudicotyledons</taxon>
        <taxon>Gunneridae</taxon>
        <taxon>Pentapetalae</taxon>
        <taxon>asterids</taxon>
        <taxon>campanulids</taxon>
        <taxon>Asterales</taxon>
        <taxon>Asteraceae</taxon>
        <taxon>Carduoideae</taxon>
        <taxon>Cardueae</taxon>
        <taxon>Arctiinae</taxon>
        <taxon>Arctium</taxon>
    </lineage>
</organism>
<proteinExistence type="predicted"/>
<reference evidence="1 2" key="2">
    <citation type="journal article" date="2022" name="Mol. Ecol. Resour.">
        <title>The genomes of chicory, endive, great burdock and yacon provide insights into Asteraceae paleo-polyploidization history and plant inulin production.</title>
        <authorList>
            <person name="Fan W."/>
            <person name="Wang S."/>
            <person name="Wang H."/>
            <person name="Wang A."/>
            <person name="Jiang F."/>
            <person name="Liu H."/>
            <person name="Zhao H."/>
            <person name="Xu D."/>
            <person name="Zhang Y."/>
        </authorList>
    </citation>
    <scope>NUCLEOTIDE SEQUENCE [LARGE SCALE GENOMIC DNA]</scope>
    <source>
        <strain evidence="2">cv. Niubang</strain>
    </source>
</reference>
<keyword evidence="2" id="KW-1185">Reference proteome</keyword>
<dbReference type="EMBL" id="CM042055">
    <property type="protein sequence ID" value="KAI3701701.1"/>
    <property type="molecule type" value="Genomic_DNA"/>
</dbReference>
<comment type="caution">
    <text evidence="1">The sequence shown here is derived from an EMBL/GenBank/DDBJ whole genome shotgun (WGS) entry which is preliminary data.</text>
</comment>